<comment type="subcellular location">
    <subcellularLocation>
        <location evidence="1">Cell membrane</location>
        <topology evidence="1">Multi-pass membrane protein</topology>
    </subcellularLocation>
</comment>
<keyword evidence="7 10" id="KW-0472">Membrane</keyword>
<feature type="transmembrane region" description="Helical" evidence="10">
    <location>
        <begin position="105"/>
        <end position="126"/>
    </location>
</feature>
<evidence type="ECO:0000256" key="9">
    <source>
        <dbReference type="RuleBase" id="RU000477"/>
    </source>
</evidence>
<accession>A0A2Y9PN60</accession>
<dbReference type="RefSeq" id="XP_022444193.1">
    <property type="nucleotide sequence ID" value="XM_022588485.1"/>
</dbReference>
<comment type="catalytic activity">
    <reaction evidence="8">
        <text>H2O(in) = H2O(out)</text>
        <dbReference type="Rhea" id="RHEA:29667"/>
        <dbReference type="ChEBI" id="CHEBI:15377"/>
    </reaction>
</comment>
<sequence>MQLLGALERAEGQFPTVFLSGPPWGLGVGQEWCCPPLPGSPPPLGTSGKVGLIWCLFSTWAALDRLRPLKATWGGGGAAGTQCLGLGLTTPSAFLGDSGGHFNPAVSLAAMLVGGLHLMMLLPYWISQLCGGLIGAALAKAVSSEERFWNASGAAFVTVQEPRQVTGAVVAEIILTTLLALAVCMGTINEKTQGPLAPFSIGFSVTVDILAGGAVSGACMNPARAFGPAVVANHWDFHWIYWLGPLLASLLVGVLISSLPVNLKDPECPSFLLQVVQGYKFFIGDGKTRLILKGR</sequence>
<dbReference type="GO" id="GO:0005886">
    <property type="term" value="C:plasma membrane"/>
    <property type="evidence" value="ECO:0007669"/>
    <property type="project" value="UniProtKB-SubCell"/>
</dbReference>
<evidence type="ECO:0000256" key="1">
    <source>
        <dbReference type="ARBA" id="ARBA00004651"/>
    </source>
</evidence>
<organism evidence="11 12">
    <name type="scientific">Delphinapterus leucas</name>
    <name type="common">Beluga whale</name>
    <dbReference type="NCBI Taxonomy" id="9749"/>
    <lineage>
        <taxon>Eukaryota</taxon>
        <taxon>Metazoa</taxon>
        <taxon>Chordata</taxon>
        <taxon>Craniata</taxon>
        <taxon>Vertebrata</taxon>
        <taxon>Euteleostomi</taxon>
        <taxon>Mammalia</taxon>
        <taxon>Eutheria</taxon>
        <taxon>Laurasiatheria</taxon>
        <taxon>Artiodactyla</taxon>
        <taxon>Whippomorpha</taxon>
        <taxon>Cetacea</taxon>
        <taxon>Odontoceti</taxon>
        <taxon>Monodontidae</taxon>
        <taxon>Delphinapterus</taxon>
    </lineage>
</organism>
<evidence type="ECO:0000256" key="6">
    <source>
        <dbReference type="ARBA" id="ARBA00022989"/>
    </source>
</evidence>
<evidence type="ECO:0000256" key="10">
    <source>
        <dbReference type="SAM" id="Phobius"/>
    </source>
</evidence>
<proteinExistence type="inferred from homology"/>
<keyword evidence="5" id="KW-0677">Repeat</keyword>
<reference evidence="12" key="1">
    <citation type="submission" date="2025-08" db="UniProtKB">
        <authorList>
            <consortium name="RefSeq"/>
        </authorList>
    </citation>
    <scope>IDENTIFICATION</scope>
    <source>
        <tissue evidence="12">Blood</tissue>
    </source>
</reference>
<evidence type="ECO:0000313" key="12">
    <source>
        <dbReference type="RefSeq" id="XP_022444193.1"/>
    </source>
</evidence>
<dbReference type="InterPro" id="IPR023277">
    <property type="entry name" value="Aquaporin_8"/>
</dbReference>
<dbReference type="Gene3D" id="1.20.1080.10">
    <property type="entry name" value="Glycerol uptake facilitator protein"/>
    <property type="match status" value="1"/>
</dbReference>
<keyword evidence="4 9" id="KW-0812">Transmembrane</keyword>
<keyword evidence="3 9" id="KW-0813">Transport</keyword>
<dbReference type="InterPro" id="IPR023271">
    <property type="entry name" value="Aquaporin-like"/>
</dbReference>
<dbReference type="InterPro" id="IPR034294">
    <property type="entry name" value="Aquaporin_transptr"/>
</dbReference>
<protein>
    <submittedName>
        <fullName evidence="12">Aquaporin-8 isoform X1</fullName>
    </submittedName>
</protein>
<dbReference type="SUPFAM" id="SSF81338">
    <property type="entry name" value="Aquaporin-like"/>
    <property type="match status" value="1"/>
</dbReference>
<gene>
    <name evidence="12" type="primary">AQP8</name>
</gene>
<evidence type="ECO:0000256" key="8">
    <source>
        <dbReference type="ARBA" id="ARBA00034651"/>
    </source>
</evidence>
<dbReference type="Pfam" id="PF00230">
    <property type="entry name" value="MIP"/>
    <property type="match status" value="1"/>
</dbReference>
<dbReference type="PROSITE" id="PS00221">
    <property type="entry name" value="MIP"/>
    <property type="match status" value="1"/>
</dbReference>
<keyword evidence="6 10" id="KW-1133">Transmembrane helix</keyword>
<evidence type="ECO:0000256" key="7">
    <source>
        <dbReference type="ARBA" id="ARBA00023136"/>
    </source>
</evidence>
<dbReference type="InterPro" id="IPR000425">
    <property type="entry name" value="MIP"/>
</dbReference>
<dbReference type="GO" id="GO:0019755">
    <property type="term" value="P:one-carbon compound transport"/>
    <property type="evidence" value="ECO:0007669"/>
    <property type="project" value="UniProtKB-ARBA"/>
</dbReference>
<dbReference type="GeneID" id="111182222"/>
<name>A0A2Y9PN60_DELLE</name>
<dbReference type="KEGG" id="dle:111182222"/>
<dbReference type="AlphaFoldDB" id="A0A2Y9PN60"/>
<evidence type="ECO:0000256" key="4">
    <source>
        <dbReference type="ARBA" id="ARBA00022692"/>
    </source>
</evidence>
<dbReference type="InterPro" id="IPR022357">
    <property type="entry name" value="MIP_CS"/>
</dbReference>
<dbReference type="PRINTS" id="PR00783">
    <property type="entry name" value="MINTRINSICP"/>
</dbReference>
<evidence type="ECO:0000313" key="11">
    <source>
        <dbReference type="Proteomes" id="UP000248483"/>
    </source>
</evidence>
<dbReference type="CTD" id="343"/>
<dbReference type="Proteomes" id="UP000248483">
    <property type="component" value="Unplaced"/>
</dbReference>
<dbReference type="PANTHER" id="PTHR45665:SF9">
    <property type="entry name" value="AQUAPORIN-8"/>
    <property type="match status" value="1"/>
</dbReference>
<dbReference type="PRINTS" id="PR02020">
    <property type="entry name" value="AQUAPORIN8"/>
</dbReference>
<feature type="transmembrane region" description="Helical" evidence="10">
    <location>
        <begin position="196"/>
        <end position="218"/>
    </location>
</feature>
<dbReference type="STRING" id="9749.A0A2Y9PN60"/>
<evidence type="ECO:0000256" key="5">
    <source>
        <dbReference type="ARBA" id="ARBA00022737"/>
    </source>
</evidence>
<feature type="transmembrane region" description="Helical" evidence="10">
    <location>
        <begin position="238"/>
        <end position="256"/>
    </location>
</feature>
<evidence type="ECO:0000256" key="2">
    <source>
        <dbReference type="ARBA" id="ARBA00006175"/>
    </source>
</evidence>
<dbReference type="GO" id="GO:0005737">
    <property type="term" value="C:cytoplasm"/>
    <property type="evidence" value="ECO:0007669"/>
    <property type="project" value="UniProtKB-ARBA"/>
</dbReference>
<keyword evidence="11" id="KW-1185">Reference proteome</keyword>
<dbReference type="GO" id="GO:0015250">
    <property type="term" value="F:water channel activity"/>
    <property type="evidence" value="ECO:0007669"/>
    <property type="project" value="TreeGrafter"/>
</dbReference>
<evidence type="ECO:0000256" key="3">
    <source>
        <dbReference type="ARBA" id="ARBA00022448"/>
    </source>
</evidence>
<dbReference type="FunCoup" id="A0A2Y9PN60">
    <property type="interactions" value="2"/>
</dbReference>
<dbReference type="InParanoid" id="A0A2Y9PN60"/>
<feature type="transmembrane region" description="Helical" evidence="10">
    <location>
        <begin position="165"/>
        <end position="184"/>
    </location>
</feature>
<comment type="similarity">
    <text evidence="2 9">Belongs to the MIP/aquaporin (TC 1.A.8) family.</text>
</comment>
<dbReference type="PANTHER" id="PTHR45665">
    <property type="entry name" value="AQUAPORIN-8"/>
    <property type="match status" value="1"/>
</dbReference>